<dbReference type="InterPro" id="IPR011129">
    <property type="entry name" value="CSD"/>
</dbReference>
<dbReference type="NCBIfam" id="TIGR00358">
    <property type="entry name" value="3_prime_RNase"/>
    <property type="match status" value="1"/>
</dbReference>
<evidence type="ECO:0000256" key="4">
    <source>
        <dbReference type="ARBA" id="ARBA00022722"/>
    </source>
</evidence>
<keyword evidence="12" id="KW-1185">Reference proteome</keyword>
<evidence type="ECO:0000259" key="10">
    <source>
        <dbReference type="PROSITE" id="PS50126"/>
    </source>
</evidence>
<name>A0A4Q7YN49_9GAMM</name>
<dbReference type="EMBL" id="SHKX01000014">
    <property type="protein sequence ID" value="RZU38241.1"/>
    <property type="molecule type" value="Genomic_DNA"/>
</dbReference>
<comment type="caution">
    <text evidence="11">The sequence shown here is derived from an EMBL/GenBank/DDBJ whole genome shotgun (WGS) entry which is preliminary data.</text>
</comment>
<dbReference type="HAMAP" id="MF_01895">
    <property type="entry name" value="RNase_R"/>
    <property type="match status" value="1"/>
</dbReference>
<sequence>MSKPTAWNDPAAAREAENYENPIPSRELILSTLTQHDRALTAQQLAEAFDLRDEDRQFALQKRLGAMVRDAQLEMDRRGLYQPLNEDQCVEGRVQGHPDGFGFLVTAKDQPDILLTSRQMRLVFDGDTAQVRVVGYDHKGRPEGRIVKVLERKTKRLVGRYFEEGGLPYLRPDNPRITQEIGLLGELKGVGIGQFVEVEIVDPPSHRSIATAKVIAVLGDHLAPGLEIDIAVRNFDIPHVWPRVVEAITSCMTEEVDEHDKEDRVDLRDLALVTIDGEDARDFDDAVYAEKRPGGGFRLVVAIADVSHYVRPDTALDDEARNRSTSVYFPGSVIPMLPEILSNGLCSLKPKVDRLCMVCDMTISRQGRVTGSRFYEAVMHSKARFTYTQVSDLLEHPESEAGQKVAAEHPELVKPLQTLQSLYLVLRACREQRGALDFDGQETYIIFDADKKIEKIVPRTRNQAHMLIEECMLAANVCAAEFVQERHLPALYRNHEGPKDEKLLKLKGYLGILGVEFPAKPKLLPADFQQVLKSVAERPDAAIVETMLLRSMMQAVYSPENLGHFGLAYPAYAHFTSPIRRYPDLLLHRVIRHYLHHPEANPHVDMATMVALGEHCSMAERRADEATRDVTAWLKCEYMQDHIGDTFKGVITAVTSFGFFVALDDIFVEGLVHIRNLEGDFYNFDPVMHTLTGSRTGVVYAMGDKVQIRVAGVNLDERKMDFELEGRLHAARRTKKGPAAAEGESRPEAKPAAKPRPQRQKAKAAAQPAAAVVAEGESKPKPKKPRNRNRGKPKAKTEKKG</sequence>
<comment type="similarity">
    <text evidence="8">Belongs to the RNR ribonuclease family. RNase R subfamily.</text>
</comment>
<reference evidence="11 12" key="1">
    <citation type="submission" date="2019-02" db="EMBL/GenBank/DDBJ databases">
        <title>Genomic Encyclopedia of Type Strains, Phase IV (KMG-IV): sequencing the most valuable type-strain genomes for metagenomic binning, comparative biology and taxonomic classification.</title>
        <authorList>
            <person name="Goeker M."/>
        </authorList>
    </citation>
    <scope>NUCLEOTIDE SEQUENCE [LARGE SCALE GENOMIC DNA]</scope>
    <source>
        <strain evidence="11 12">DSM 105135</strain>
    </source>
</reference>
<dbReference type="PROSITE" id="PS01175">
    <property type="entry name" value="RIBONUCLEASE_II"/>
    <property type="match status" value="1"/>
</dbReference>
<dbReference type="GO" id="GO:0005829">
    <property type="term" value="C:cytosol"/>
    <property type="evidence" value="ECO:0007669"/>
    <property type="project" value="UniProtKB-ARBA"/>
</dbReference>
<keyword evidence="6 8" id="KW-0269">Exonuclease</keyword>
<evidence type="ECO:0000256" key="5">
    <source>
        <dbReference type="ARBA" id="ARBA00022801"/>
    </source>
</evidence>
<dbReference type="GO" id="GO:0003723">
    <property type="term" value="F:RNA binding"/>
    <property type="evidence" value="ECO:0007669"/>
    <property type="project" value="UniProtKB-UniRule"/>
</dbReference>
<dbReference type="Pfam" id="PF00575">
    <property type="entry name" value="S1"/>
    <property type="match status" value="1"/>
</dbReference>
<keyword evidence="4 8" id="KW-0540">Nuclease</keyword>
<dbReference type="NCBIfam" id="TIGR02063">
    <property type="entry name" value="RNase_R"/>
    <property type="match status" value="1"/>
</dbReference>
<evidence type="ECO:0000256" key="2">
    <source>
        <dbReference type="ARBA" id="ARBA00004496"/>
    </source>
</evidence>
<evidence type="ECO:0000313" key="11">
    <source>
        <dbReference type="EMBL" id="RZU38241.1"/>
    </source>
</evidence>
<dbReference type="InterPro" id="IPR003029">
    <property type="entry name" value="S1_domain"/>
</dbReference>
<protein>
    <recommendedName>
        <fullName evidence="8">Ribonuclease R</fullName>
        <shortName evidence="8">RNase R</shortName>
        <ecNumber evidence="8">3.1.13.1</ecNumber>
    </recommendedName>
</protein>
<evidence type="ECO:0000256" key="7">
    <source>
        <dbReference type="ARBA" id="ARBA00022884"/>
    </source>
</evidence>
<evidence type="ECO:0000256" key="6">
    <source>
        <dbReference type="ARBA" id="ARBA00022839"/>
    </source>
</evidence>
<dbReference type="InterPro" id="IPR040476">
    <property type="entry name" value="CSD2"/>
</dbReference>
<dbReference type="PROSITE" id="PS50126">
    <property type="entry name" value="S1"/>
    <property type="match status" value="1"/>
</dbReference>
<keyword evidence="7 8" id="KW-0694">RNA-binding</keyword>
<dbReference type="InterPro" id="IPR022966">
    <property type="entry name" value="RNase_II/R_CS"/>
</dbReference>
<accession>A0A4Q7YN49</accession>
<comment type="function">
    <text evidence="8">3'-5' exoribonuclease that releases 5'-nucleoside monophosphates and is involved in maturation of structured RNAs.</text>
</comment>
<dbReference type="InterPro" id="IPR011805">
    <property type="entry name" value="RNase_R"/>
</dbReference>
<evidence type="ECO:0000256" key="1">
    <source>
        <dbReference type="ARBA" id="ARBA00001849"/>
    </source>
</evidence>
<dbReference type="RefSeq" id="WP_130414905.1">
    <property type="nucleotide sequence ID" value="NZ_SHKX01000014.1"/>
</dbReference>
<dbReference type="PANTHER" id="PTHR23355">
    <property type="entry name" value="RIBONUCLEASE"/>
    <property type="match status" value="1"/>
</dbReference>
<feature type="compositionally biased region" description="Low complexity" evidence="9">
    <location>
        <begin position="763"/>
        <end position="774"/>
    </location>
</feature>
<dbReference type="InterPro" id="IPR004476">
    <property type="entry name" value="RNase_II/RNase_R"/>
</dbReference>
<evidence type="ECO:0000313" key="12">
    <source>
        <dbReference type="Proteomes" id="UP000292423"/>
    </source>
</evidence>
<comment type="catalytic activity">
    <reaction evidence="1 8">
        <text>Exonucleolytic cleavage in the 3'- to 5'-direction to yield nucleoside 5'-phosphates.</text>
        <dbReference type="EC" id="3.1.13.1"/>
    </reaction>
</comment>
<evidence type="ECO:0000256" key="9">
    <source>
        <dbReference type="SAM" id="MobiDB-lite"/>
    </source>
</evidence>
<dbReference type="AlphaFoldDB" id="A0A4Q7YN49"/>
<comment type="subcellular location">
    <subcellularLocation>
        <location evidence="2 8">Cytoplasm</location>
    </subcellularLocation>
</comment>
<gene>
    <name evidence="8" type="primary">rnr</name>
    <name evidence="11" type="ORF">EV700_2819</name>
</gene>
<dbReference type="SMART" id="SM00316">
    <property type="entry name" value="S1"/>
    <property type="match status" value="2"/>
</dbReference>
<evidence type="ECO:0000256" key="8">
    <source>
        <dbReference type="HAMAP-Rule" id="MF_01895"/>
    </source>
</evidence>
<dbReference type="OrthoDB" id="9764149at2"/>
<keyword evidence="3 8" id="KW-0963">Cytoplasm</keyword>
<feature type="domain" description="S1 motif" evidence="10">
    <location>
        <begin position="644"/>
        <end position="725"/>
    </location>
</feature>
<dbReference type="SUPFAM" id="SSF50249">
    <property type="entry name" value="Nucleic acid-binding proteins"/>
    <property type="match status" value="4"/>
</dbReference>
<dbReference type="Pfam" id="PF00773">
    <property type="entry name" value="RNB"/>
    <property type="match status" value="1"/>
</dbReference>
<dbReference type="SMART" id="SM00357">
    <property type="entry name" value="CSP"/>
    <property type="match status" value="1"/>
</dbReference>
<dbReference type="Proteomes" id="UP000292423">
    <property type="component" value="Unassembled WGS sequence"/>
</dbReference>
<dbReference type="SMART" id="SM00955">
    <property type="entry name" value="RNB"/>
    <property type="match status" value="1"/>
</dbReference>
<dbReference type="Pfam" id="PF08206">
    <property type="entry name" value="OB_RNB"/>
    <property type="match status" value="1"/>
</dbReference>
<organism evidence="11 12">
    <name type="scientific">Fluviicoccus keumensis</name>
    <dbReference type="NCBI Taxonomy" id="1435465"/>
    <lineage>
        <taxon>Bacteria</taxon>
        <taxon>Pseudomonadati</taxon>
        <taxon>Pseudomonadota</taxon>
        <taxon>Gammaproteobacteria</taxon>
        <taxon>Moraxellales</taxon>
        <taxon>Moraxellaceae</taxon>
        <taxon>Fluviicoccus</taxon>
    </lineage>
</organism>
<dbReference type="InterPro" id="IPR013223">
    <property type="entry name" value="RNase_B_OB_dom"/>
</dbReference>
<dbReference type="InterPro" id="IPR012340">
    <property type="entry name" value="NA-bd_OB-fold"/>
</dbReference>
<dbReference type="GO" id="GO:0008859">
    <property type="term" value="F:exoribonuclease II activity"/>
    <property type="evidence" value="ECO:0007669"/>
    <property type="project" value="UniProtKB-UniRule"/>
</dbReference>
<dbReference type="InterPro" id="IPR050180">
    <property type="entry name" value="RNR_Ribonuclease"/>
</dbReference>
<dbReference type="GO" id="GO:0006402">
    <property type="term" value="P:mRNA catabolic process"/>
    <property type="evidence" value="ECO:0007669"/>
    <property type="project" value="TreeGrafter"/>
</dbReference>
<dbReference type="Pfam" id="PF17876">
    <property type="entry name" value="CSD2"/>
    <property type="match status" value="1"/>
</dbReference>
<dbReference type="InterPro" id="IPR001900">
    <property type="entry name" value="RNase_II/R"/>
</dbReference>
<keyword evidence="5 8" id="KW-0378">Hydrolase</keyword>
<dbReference type="Gene3D" id="2.40.50.140">
    <property type="entry name" value="Nucleic acid-binding proteins"/>
    <property type="match status" value="2"/>
</dbReference>
<feature type="region of interest" description="Disordered" evidence="9">
    <location>
        <begin position="726"/>
        <end position="801"/>
    </location>
</feature>
<proteinExistence type="inferred from homology"/>
<feature type="compositionally biased region" description="Basic residues" evidence="9">
    <location>
        <begin position="781"/>
        <end position="794"/>
    </location>
</feature>
<dbReference type="EC" id="3.1.13.1" evidence="8"/>
<dbReference type="PANTHER" id="PTHR23355:SF9">
    <property type="entry name" value="DIS3-LIKE EXONUCLEASE 2"/>
    <property type="match status" value="1"/>
</dbReference>
<evidence type="ECO:0000256" key="3">
    <source>
        <dbReference type="ARBA" id="ARBA00022490"/>
    </source>
</evidence>
<dbReference type="CDD" id="cd04471">
    <property type="entry name" value="S1_RNase_R"/>
    <property type="match status" value="1"/>
</dbReference>